<protein>
    <submittedName>
        <fullName evidence="1">Uncharacterized protein</fullName>
    </submittedName>
</protein>
<gene>
    <name evidence="1" type="ORF">PIIN_01274</name>
</gene>
<organism evidence="1 2">
    <name type="scientific">Serendipita indica (strain DSM 11827)</name>
    <name type="common">Root endophyte fungus</name>
    <name type="synonym">Piriformospora indica</name>
    <dbReference type="NCBI Taxonomy" id="1109443"/>
    <lineage>
        <taxon>Eukaryota</taxon>
        <taxon>Fungi</taxon>
        <taxon>Dikarya</taxon>
        <taxon>Basidiomycota</taxon>
        <taxon>Agaricomycotina</taxon>
        <taxon>Agaricomycetes</taxon>
        <taxon>Sebacinales</taxon>
        <taxon>Serendipitaceae</taxon>
        <taxon>Serendipita</taxon>
    </lineage>
</organism>
<reference evidence="1 2" key="1">
    <citation type="journal article" date="2011" name="PLoS Pathog.">
        <title>Endophytic Life Strategies Decoded by Genome and Transcriptome Analyses of the Mutualistic Root Symbiont Piriformospora indica.</title>
        <authorList>
            <person name="Zuccaro A."/>
            <person name="Lahrmann U."/>
            <person name="Guldener U."/>
            <person name="Langen G."/>
            <person name="Pfiffi S."/>
            <person name="Biedenkopf D."/>
            <person name="Wong P."/>
            <person name="Samans B."/>
            <person name="Grimm C."/>
            <person name="Basiewicz M."/>
            <person name="Murat C."/>
            <person name="Martin F."/>
            <person name="Kogel K.H."/>
        </authorList>
    </citation>
    <scope>NUCLEOTIDE SEQUENCE [LARGE SCALE GENOMIC DNA]</scope>
    <source>
        <strain evidence="1 2">DSM 11827</strain>
    </source>
</reference>
<sequence length="115" mass="13001">MQVGIVCPLIKPRFIPPPVLRPFSRKQLFIQTNPACKGEPWDLEFPDRVASLLRSRANHREPATTQGKCKACRDHGTPMVIETDLSFFSNSLFVSNPRSPRGPSSLHVEIQTIYE</sequence>
<name>G4T7Z1_SERID</name>
<proteinExistence type="predicted"/>
<accession>G4T7Z1</accession>
<dbReference type="EMBL" id="CAFZ01000014">
    <property type="protein sequence ID" value="CCA67443.1"/>
    <property type="molecule type" value="Genomic_DNA"/>
</dbReference>
<evidence type="ECO:0000313" key="1">
    <source>
        <dbReference type="EMBL" id="CCA67443.1"/>
    </source>
</evidence>
<dbReference type="Proteomes" id="UP000007148">
    <property type="component" value="Unassembled WGS sequence"/>
</dbReference>
<dbReference type="HOGENOM" id="CLU_2109935_0_0_1"/>
<keyword evidence="2" id="KW-1185">Reference proteome</keyword>
<dbReference type="AlphaFoldDB" id="G4T7Z1"/>
<comment type="caution">
    <text evidence="1">The sequence shown here is derived from an EMBL/GenBank/DDBJ whole genome shotgun (WGS) entry which is preliminary data.</text>
</comment>
<evidence type="ECO:0000313" key="2">
    <source>
        <dbReference type="Proteomes" id="UP000007148"/>
    </source>
</evidence>
<dbReference type="InParanoid" id="G4T7Z1"/>